<keyword evidence="7" id="KW-0325">Glycoprotein</keyword>
<keyword evidence="3" id="KW-1133">Transmembrane helix</keyword>
<dbReference type="InterPro" id="IPR028082">
    <property type="entry name" value="Peripla_BP_I"/>
</dbReference>
<proteinExistence type="predicted"/>
<dbReference type="GO" id="GO:0007214">
    <property type="term" value="P:gamma-aminobutyric acid signaling pathway"/>
    <property type="evidence" value="ECO:0007669"/>
    <property type="project" value="TreeGrafter"/>
</dbReference>
<dbReference type="Pfam" id="PF01094">
    <property type="entry name" value="ANF_receptor"/>
    <property type="match status" value="1"/>
</dbReference>
<evidence type="ECO:0000256" key="8">
    <source>
        <dbReference type="ARBA" id="ARBA00023224"/>
    </source>
</evidence>
<dbReference type="SUPFAM" id="SSF53822">
    <property type="entry name" value="Periplasmic binding protein-like I"/>
    <property type="match status" value="1"/>
</dbReference>
<organism evidence="11 12">
    <name type="scientific">Eumeta variegata</name>
    <name type="common">Bagworm moth</name>
    <name type="synonym">Eumeta japonica</name>
    <dbReference type="NCBI Taxonomy" id="151549"/>
    <lineage>
        <taxon>Eukaryota</taxon>
        <taxon>Metazoa</taxon>
        <taxon>Ecdysozoa</taxon>
        <taxon>Arthropoda</taxon>
        <taxon>Hexapoda</taxon>
        <taxon>Insecta</taxon>
        <taxon>Pterygota</taxon>
        <taxon>Neoptera</taxon>
        <taxon>Endopterygota</taxon>
        <taxon>Lepidoptera</taxon>
        <taxon>Glossata</taxon>
        <taxon>Ditrysia</taxon>
        <taxon>Tineoidea</taxon>
        <taxon>Psychidae</taxon>
        <taxon>Oiketicinae</taxon>
        <taxon>Eumeta</taxon>
    </lineage>
</organism>
<feature type="domain" description="Receptor ligand binding region" evidence="10">
    <location>
        <begin position="3"/>
        <end position="76"/>
    </location>
</feature>
<keyword evidence="4" id="KW-0297">G-protein coupled receptor</keyword>
<evidence type="ECO:0000256" key="5">
    <source>
        <dbReference type="ARBA" id="ARBA00023136"/>
    </source>
</evidence>
<evidence type="ECO:0000256" key="4">
    <source>
        <dbReference type="ARBA" id="ARBA00023040"/>
    </source>
</evidence>
<evidence type="ECO:0000256" key="9">
    <source>
        <dbReference type="SAM" id="MobiDB-lite"/>
    </source>
</evidence>
<dbReference type="PRINTS" id="PR01176">
    <property type="entry name" value="GABABRECEPTR"/>
</dbReference>
<feature type="compositionally biased region" description="Polar residues" evidence="9">
    <location>
        <begin position="121"/>
        <end position="141"/>
    </location>
</feature>
<keyword evidence="5" id="KW-0472">Membrane</keyword>
<sequence>MLGKWTVEDLEAHCKRSGIEIVTRQSFLSEPGDTVRNLRRQDARVIVGLFYVVAARKVLCEVYKHRLYGKSYVWFFIAAAEGGRVSRCPKYGDRSPFPTINHKTILHPRRLTRRARRAQPLETNPTAIARGNCTSSEKQTH</sequence>
<evidence type="ECO:0000259" key="10">
    <source>
        <dbReference type="Pfam" id="PF01094"/>
    </source>
</evidence>
<gene>
    <name evidence="11" type="primary">Gabbr1</name>
    <name evidence="11" type="ORF">EVAR_46437_1</name>
</gene>
<evidence type="ECO:0000256" key="6">
    <source>
        <dbReference type="ARBA" id="ARBA00023170"/>
    </source>
</evidence>
<evidence type="ECO:0000256" key="7">
    <source>
        <dbReference type="ARBA" id="ARBA00023180"/>
    </source>
</evidence>
<dbReference type="InterPro" id="IPR001828">
    <property type="entry name" value="ANF_lig-bd_rcpt"/>
</dbReference>
<dbReference type="Gene3D" id="3.40.50.2300">
    <property type="match status" value="1"/>
</dbReference>
<name>A0A4C1XCK3_EUMVA</name>
<reference evidence="11 12" key="1">
    <citation type="journal article" date="2019" name="Commun. Biol.">
        <title>The bagworm genome reveals a unique fibroin gene that provides high tensile strength.</title>
        <authorList>
            <person name="Kono N."/>
            <person name="Nakamura H."/>
            <person name="Ohtoshi R."/>
            <person name="Tomita M."/>
            <person name="Numata K."/>
            <person name="Arakawa K."/>
        </authorList>
    </citation>
    <scope>NUCLEOTIDE SEQUENCE [LARGE SCALE GENOMIC DNA]</scope>
</reference>
<keyword evidence="2" id="KW-0812">Transmembrane</keyword>
<dbReference type="GO" id="GO:0004965">
    <property type="term" value="F:G protein-coupled GABA receptor activity"/>
    <property type="evidence" value="ECO:0007669"/>
    <property type="project" value="InterPro"/>
</dbReference>
<keyword evidence="12" id="KW-1185">Reference proteome</keyword>
<dbReference type="Proteomes" id="UP000299102">
    <property type="component" value="Unassembled WGS sequence"/>
</dbReference>
<protein>
    <submittedName>
        <fullName evidence="11">Gamma-aminobutyric acid type B receptor subunit 1</fullName>
    </submittedName>
</protein>
<dbReference type="STRING" id="151549.A0A4C1XCK3"/>
<dbReference type="OrthoDB" id="7216946at2759"/>
<evidence type="ECO:0000313" key="11">
    <source>
        <dbReference type="EMBL" id="GBP61576.1"/>
    </source>
</evidence>
<dbReference type="PANTHER" id="PTHR10519">
    <property type="entry name" value="GABA-B RECEPTOR"/>
    <property type="match status" value="1"/>
</dbReference>
<evidence type="ECO:0000313" key="12">
    <source>
        <dbReference type="Proteomes" id="UP000299102"/>
    </source>
</evidence>
<keyword evidence="6 11" id="KW-0675">Receptor</keyword>
<keyword evidence="8" id="KW-0807">Transducer</keyword>
<evidence type="ECO:0000256" key="3">
    <source>
        <dbReference type="ARBA" id="ARBA00022989"/>
    </source>
</evidence>
<dbReference type="InterPro" id="IPR002455">
    <property type="entry name" value="GPCR3_GABA-B"/>
</dbReference>
<comment type="subcellular location">
    <subcellularLocation>
        <location evidence="1">Membrane</location>
    </subcellularLocation>
</comment>
<evidence type="ECO:0000256" key="2">
    <source>
        <dbReference type="ARBA" id="ARBA00022692"/>
    </source>
</evidence>
<dbReference type="GO" id="GO:0038039">
    <property type="term" value="C:G protein-coupled receptor heterodimeric complex"/>
    <property type="evidence" value="ECO:0007669"/>
    <property type="project" value="TreeGrafter"/>
</dbReference>
<dbReference type="EMBL" id="BGZK01000817">
    <property type="protein sequence ID" value="GBP61576.1"/>
    <property type="molecule type" value="Genomic_DNA"/>
</dbReference>
<evidence type="ECO:0000256" key="1">
    <source>
        <dbReference type="ARBA" id="ARBA00004370"/>
    </source>
</evidence>
<dbReference type="AlphaFoldDB" id="A0A4C1XCK3"/>
<accession>A0A4C1XCK3</accession>
<feature type="region of interest" description="Disordered" evidence="9">
    <location>
        <begin position="111"/>
        <end position="141"/>
    </location>
</feature>
<dbReference type="PANTHER" id="PTHR10519:SF77">
    <property type="entry name" value="GAMMA-AMINOBUTYRIC ACID TYPE B RECEPTOR SUBUNIT 1"/>
    <property type="match status" value="1"/>
</dbReference>
<comment type="caution">
    <text evidence="11">The sequence shown here is derived from an EMBL/GenBank/DDBJ whole genome shotgun (WGS) entry which is preliminary data.</text>
</comment>